<dbReference type="OrthoDB" id="2186451at2"/>
<protein>
    <submittedName>
        <fullName evidence="2">Uncharacterized protein</fullName>
    </submittedName>
</protein>
<dbReference type="EMBL" id="LWMN01000001">
    <property type="protein sequence ID" value="OAQ57105.1"/>
    <property type="molecule type" value="Genomic_DNA"/>
</dbReference>
<reference evidence="1 4" key="2">
    <citation type="submission" date="2019-07" db="EMBL/GenBank/DDBJ databases">
        <title>Whole genome shotgun sequence of Enterococcus thailandicus NBRC 101867.</title>
        <authorList>
            <person name="Hosoyama A."/>
            <person name="Uohara A."/>
            <person name="Ohji S."/>
            <person name="Ichikawa N."/>
        </authorList>
    </citation>
    <scope>NUCLEOTIDE SEQUENCE [LARGE SCALE GENOMIC DNA]</scope>
    <source>
        <strain evidence="1 4">NBRC 101867</strain>
    </source>
</reference>
<accession>A0A179EV72</accession>
<organism evidence="2 3">
    <name type="scientific">Enterococcus thailandicus</name>
    <dbReference type="NCBI Taxonomy" id="417368"/>
    <lineage>
        <taxon>Bacteria</taxon>
        <taxon>Bacillati</taxon>
        <taxon>Bacillota</taxon>
        <taxon>Bacilli</taxon>
        <taxon>Lactobacillales</taxon>
        <taxon>Enterococcaceae</taxon>
        <taxon>Enterococcus</taxon>
    </lineage>
</organism>
<keyword evidence="3" id="KW-1185">Reference proteome</keyword>
<comment type="caution">
    <text evidence="2">The sequence shown here is derived from an EMBL/GenBank/DDBJ whole genome shotgun (WGS) entry which is preliminary data.</text>
</comment>
<evidence type="ECO:0000313" key="4">
    <source>
        <dbReference type="Proteomes" id="UP000321361"/>
    </source>
</evidence>
<dbReference type="RefSeq" id="WP_067481111.1">
    <property type="nucleotide sequence ID" value="NZ_BJUG01000025.1"/>
</dbReference>
<dbReference type="AlphaFoldDB" id="A0A179EV72"/>
<evidence type="ECO:0000313" key="3">
    <source>
        <dbReference type="Proteomes" id="UP000078516"/>
    </source>
</evidence>
<evidence type="ECO:0000313" key="1">
    <source>
        <dbReference type="EMBL" id="GEK38289.1"/>
    </source>
</evidence>
<proteinExistence type="predicted"/>
<dbReference type="Proteomes" id="UP000078516">
    <property type="component" value="Unassembled WGS sequence"/>
</dbReference>
<evidence type="ECO:0000313" key="2">
    <source>
        <dbReference type="EMBL" id="OAQ57105.1"/>
    </source>
</evidence>
<reference evidence="2 3" key="1">
    <citation type="submission" date="2016-04" db="EMBL/GenBank/DDBJ databases">
        <title>Draft genome of an Enterococcus thailandicus strain isolated from bovine feces.</title>
        <authorList>
            <person name="Beukers A.G."/>
            <person name="Zaheer R."/>
            <person name="Goji N."/>
            <person name="Cook S.R."/>
            <person name="Amoako K."/>
            <person name="Chaves A.V."/>
            <person name="Ward M.P."/>
            <person name="Mcallister T.A."/>
        </authorList>
    </citation>
    <scope>NUCLEOTIDE SEQUENCE [LARGE SCALE GENOMIC DNA]</scope>
    <source>
        <strain evidence="2 3">F0711D 46</strain>
    </source>
</reference>
<dbReference type="Proteomes" id="UP000321361">
    <property type="component" value="Unassembled WGS sequence"/>
</dbReference>
<gene>
    <name evidence="2" type="ORF">A6E74_01675</name>
    <name evidence="1" type="ORF">ETH01_25760</name>
</gene>
<sequence>MKRLYGSIDKIKIVQYSSTPLVRFSLNDVNCLIANHSLNFLADVEENMNVTVFGHYNSRKQFVVKKYKLNSKPKIVVEFEKSIYPNKKPY</sequence>
<dbReference type="EMBL" id="BJUG01000025">
    <property type="protein sequence ID" value="GEK38289.1"/>
    <property type="molecule type" value="Genomic_DNA"/>
</dbReference>
<name>A0A179EV72_ENTTH</name>